<dbReference type="Proteomes" id="UP000769157">
    <property type="component" value="Unassembled WGS sequence"/>
</dbReference>
<dbReference type="GeneID" id="70237385"/>
<proteinExistence type="predicted"/>
<dbReference type="EMBL" id="JAEUBE010000378">
    <property type="protein sequence ID" value="KAH3662173.1"/>
    <property type="molecule type" value="Genomic_DNA"/>
</dbReference>
<reference evidence="1" key="2">
    <citation type="submission" date="2021-01" db="EMBL/GenBank/DDBJ databases">
        <authorList>
            <person name="Schikora-Tamarit M.A."/>
        </authorList>
    </citation>
    <scope>NUCLEOTIDE SEQUENCE</scope>
    <source>
        <strain evidence="1">CBS6075</strain>
    </source>
</reference>
<keyword evidence="2" id="KW-1185">Reference proteome</keyword>
<gene>
    <name evidence="1" type="ORF">OGAPHI_005421</name>
</gene>
<comment type="caution">
    <text evidence="1">The sequence shown here is derived from an EMBL/GenBank/DDBJ whole genome shotgun (WGS) entry which is preliminary data.</text>
</comment>
<dbReference type="AlphaFoldDB" id="A0A9P8NYC9"/>
<evidence type="ECO:0000313" key="1">
    <source>
        <dbReference type="EMBL" id="KAH3662173.1"/>
    </source>
</evidence>
<reference evidence="1" key="1">
    <citation type="journal article" date="2021" name="Open Biol.">
        <title>Shared evolutionary footprints suggest mitochondrial oxidative damage underlies multiple complex I losses in fungi.</title>
        <authorList>
            <person name="Schikora-Tamarit M.A."/>
            <person name="Marcet-Houben M."/>
            <person name="Nosek J."/>
            <person name="Gabaldon T."/>
        </authorList>
    </citation>
    <scope>NUCLEOTIDE SEQUENCE</scope>
    <source>
        <strain evidence="1">CBS6075</strain>
    </source>
</reference>
<protein>
    <submittedName>
        <fullName evidence="1">Uncharacterized protein</fullName>
    </submittedName>
</protein>
<accession>A0A9P8NYC9</accession>
<sequence>MTPINTAIRPTIIEPPAIAPRACLQLSPYAKAEAPIDHPGIPIPATAQYPKYDKDVQVCLSFGIGIRSLFVHLSFSYSESSSFGTAKSSDIGRCSGFLITLTIHGSLKGLGIPKSCSFQS</sequence>
<dbReference type="RefSeq" id="XP_046059262.1">
    <property type="nucleotide sequence ID" value="XM_046206604.1"/>
</dbReference>
<evidence type="ECO:0000313" key="2">
    <source>
        <dbReference type="Proteomes" id="UP000769157"/>
    </source>
</evidence>
<name>A0A9P8NYC9_9ASCO</name>
<organism evidence="1 2">
    <name type="scientific">Ogataea philodendri</name>
    <dbReference type="NCBI Taxonomy" id="1378263"/>
    <lineage>
        <taxon>Eukaryota</taxon>
        <taxon>Fungi</taxon>
        <taxon>Dikarya</taxon>
        <taxon>Ascomycota</taxon>
        <taxon>Saccharomycotina</taxon>
        <taxon>Pichiomycetes</taxon>
        <taxon>Pichiales</taxon>
        <taxon>Pichiaceae</taxon>
        <taxon>Ogataea</taxon>
    </lineage>
</organism>